<sequence length="489" mass="55530">MVGIQMRGYSSIGDYVDNADWKNDEAIWMKNLRQGLPTCGVYNAVGKKERKKQAGEPKASRLIWFLPAIGRICEQRIFGGLSKILKELPFSVCGMPLFDYGERLKELSEGRGYYVCDDIAAWDTRISVGDLRMECQFLKMLADDPGLKNDIELMYRLYAHKVVMLPREIGGTEETALVRIRGQRGSGENVTYSMNTITNFCFLMAKYLKSKEVPLNQVRENVIQYLNGDSAVAMMVSGDDSVVILNKEESKAFSKAFWFNNETGKIRKDVAENLPSVVEEDIENVSFCSNFYVSTKFGGSVRMMPIRSVEEVLSKASLMLGYARDFTTSEAWARAQGFMMVCCYPHVAEIRLLGLALLSATRANIVLEGLLKPGRVQKEPWLGKATLEEAFRHCYGVSSRYPINVGLDDVQVLHLSRYNIQGGCARHRWKTTLRMYAQAIRRWIHQRYQDRTICEFEDCLSNEVDWNRWEAGVTEVPSIGLLESSFARA</sequence>
<feature type="domain" description="RdRp catalytic" evidence="1">
    <location>
        <begin position="112"/>
        <end position="253"/>
    </location>
</feature>
<dbReference type="GO" id="GO:0005524">
    <property type="term" value="F:ATP binding"/>
    <property type="evidence" value="ECO:0007669"/>
    <property type="project" value="InterPro"/>
</dbReference>
<accession>B5A258</accession>
<name>B5A258_TOXCA</name>
<dbReference type="GO" id="GO:0039694">
    <property type="term" value="P:viral RNA genome replication"/>
    <property type="evidence" value="ECO:0007669"/>
    <property type="project" value="InterPro"/>
</dbReference>
<dbReference type="InterPro" id="IPR046811">
    <property type="entry name" value="Flavi_NS5_thumb"/>
</dbReference>
<dbReference type="SUPFAM" id="SSF56672">
    <property type="entry name" value="DNA/RNA polymerases"/>
    <property type="match status" value="1"/>
</dbReference>
<dbReference type="InterPro" id="IPR007094">
    <property type="entry name" value="RNA-dir_pol_PSvirus"/>
</dbReference>
<dbReference type="Pfam" id="PF20483">
    <property type="entry name" value="Flavi_NS5_thumb"/>
    <property type="match status" value="1"/>
</dbReference>
<reference evidence="2" key="2">
    <citation type="journal article" date="2008" name="Mol. Biochem. Parasitol.">
        <title>Four abundant novel transcript genes from Toxocara canis with unrelated coding sequences share untranslated region tracts implicated in the control of gene expression.</title>
        <authorList>
            <person name="Callister D.M."/>
            <person name="Winter A.D."/>
            <person name="Page A.P."/>
            <person name="Maizels R.M."/>
        </authorList>
    </citation>
    <scope>NUCLEOTIDE SEQUENCE</scope>
</reference>
<evidence type="ECO:0000313" key="2">
    <source>
        <dbReference type="EMBL" id="ACF19853.1"/>
    </source>
</evidence>
<dbReference type="GO" id="GO:0003968">
    <property type="term" value="F:RNA-directed RNA polymerase activity"/>
    <property type="evidence" value="ECO:0007669"/>
    <property type="project" value="InterPro"/>
</dbReference>
<dbReference type="AlphaFoldDB" id="B5A258"/>
<dbReference type="InterPro" id="IPR043502">
    <property type="entry name" value="DNA/RNA_pol_sf"/>
</dbReference>
<protein>
    <submittedName>
        <fullName evidence="2">ANT-5</fullName>
    </submittedName>
</protein>
<dbReference type="InterPro" id="IPR000208">
    <property type="entry name" value="Flavi_RdRp_fingers/palm"/>
</dbReference>
<dbReference type="PROSITE" id="PS50507">
    <property type="entry name" value="RDRP_SSRNA_POS"/>
    <property type="match status" value="1"/>
</dbReference>
<dbReference type="EMBL" id="EU792509">
    <property type="protein sequence ID" value="ACF19853.1"/>
    <property type="molecule type" value="mRNA"/>
</dbReference>
<evidence type="ECO:0000259" key="1">
    <source>
        <dbReference type="PROSITE" id="PS50507"/>
    </source>
</evidence>
<proteinExistence type="evidence at transcript level"/>
<organism evidence="2">
    <name type="scientific">Toxocara canis</name>
    <name type="common">Canine roundworm</name>
    <dbReference type="NCBI Taxonomy" id="6265"/>
    <lineage>
        <taxon>Eukaryota</taxon>
        <taxon>Metazoa</taxon>
        <taxon>Ecdysozoa</taxon>
        <taxon>Nematoda</taxon>
        <taxon>Chromadorea</taxon>
        <taxon>Rhabditida</taxon>
        <taxon>Spirurina</taxon>
        <taxon>Ascaridomorpha</taxon>
        <taxon>Ascaridoidea</taxon>
        <taxon>Toxocaridae</taxon>
        <taxon>Toxocara</taxon>
    </lineage>
</organism>
<dbReference type="Gene3D" id="1.10.260.90">
    <property type="match status" value="1"/>
</dbReference>
<reference evidence="2" key="1">
    <citation type="journal article" date="1999" name="Infect. Immun.">
        <title>Identification of abundantly expressed novel and conserved genes from the infective larval stage of Toxocara canis by an expressed sequence tag strategy.</title>
        <authorList>
            <person name="Tetteh K.K."/>
            <person name="Loukas A."/>
            <person name="Tripp C."/>
            <person name="Maizels R.M."/>
        </authorList>
    </citation>
    <scope>NUCLEOTIDE SEQUENCE</scope>
</reference>
<dbReference type="Pfam" id="PF00972">
    <property type="entry name" value="Flavi_NS5"/>
    <property type="match status" value="1"/>
</dbReference>